<keyword evidence="3 4" id="KW-0378">Hydrolase</keyword>
<gene>
    <name evidence="5" type="ORF">SAMN04490244_11298</name>
</gene>
<name>A0A1H9WRE8_9RHOB</name>
<dbReference type="RefSeq" id="WP_177190511.1">
    <property type="nucleotide sequence ID" value="NZ_FOGU01000012.1"/>
</dbReference>
<dbReference type="GO" id="GO:0005992">
    <property type="term" value="P:trehalose biosynthetic process"/>
    <property type="evidence" value="ECO:0007669"/>
    <property type="project" value="UniProtKB-UniPathway"/>
</dbReference>
<accession>A0A1H9WRE8</accession>
<dbReference type="PANTHER" id="PTHR43768:SF3">
    <property type="entry name" value="TREHALOSE 6-PHOSPHATE PHOSPHATASE"/>
    <property type="match status" value="1"/>
</dbReference>
<protein>
    <recommendedName>
        <fullName evidence="4">Trehalose 6-phosphate phosphatase</fullName>
        <ecNumber evidence="4">3.1.3.12</ecNumber>
    </recommendedName>
</protein>
<evidence type="ECO:0000313" key="5">
    <source>
        <dbReference type="EMBL" id="SES36381.1"/>
    </source>
</evidence>
<evidence type="ECO:0000256" key="1">
    <source>
        <dbReference type="ARBA" id="ARBA00005199"/>
    </source>
</evidence>
<evidence type="ECO:0000313" key="6">
    <source>
        <dbReference type="Proteomes" id="UP000198885"/>
    </source>
</evidence>
<dbReference type="InterPro" id="IPR036412">
    <property type="entry name" value="HAD-like_sf"/>
</dbReference>
<dbReference type="EC" id="3.1.3.12" evidence="4"/>
<dbReference type="STRING" id="641238.SAMN04490244_11298"/>
<dbReference type="InterPro" id="IPR023214">
    <property type="entry name" value="HAD_sf"/>
</dbReference>
<keyword evidence="4" id="KW-0460">Magnesium</keyword>
<dbReference type="InterPro" id="IPR006379">
    <property type="entry name" value="HAD-SF_hydro_IIB"/>
</dbReference>
<comment type="function">
    <text evidence="4">Removes the phosphate from trehalose 6-phosphate to produce free trehalose.</text>
</comment>
<dbReference type="UniPathway" id="UPA00299"/>
<dbReference type="CDD" id="cd01627">
    <property type="entry name" value="HAD_TPP"/>
    <property type="match status" value="1"/>
</dbReference>
<dbReference type="Gene3D" id="3.30.70.1020">
    <property type="entry name" value="Trehalose-6-phosphate phosphatase related protein, domain 2"/>
    <property type="match status" value="1"/>
</dbReference>
<organism evidence="5 6">
    <name type="scientific">Tranquillimonas rosea</name>
    <dbReference type="NCBI Taxonomy" id="641238"/>
    <lineage>
        <taxon>Bacteria</taxon>
        <taxon>Pseudomonadati</taxon>
        <taxon>Pseudomonadota</taxon>
        <taxon>Alphaproteobacteria</taxon>
        <taxon>Rhodobacterales</taxon>
        <taxon>Roseobacteraceae</taxon>
        <taxon>Tranquillimonas</taxon>
    </lineage>
</organism>
<keyword evidence="4" id="KW-0479">Metal-binding</keyword>
<dbReference type="Proteomes" id="UP000198885">
    <property type="component" value="Unassembled WGS sequence"/>
</dbReference>
<evidence type="ECO:0000256" key="4">
    <source>
        <dbReference type="RuleBase" id="RU361117"/>
    </source>
</evidence>
<dbReference type="SUPFAM" id="SSF56784">
    <property type="entry name" value="HAD-like"/>
    <property type="match status" value="1"/>
</dbReference>
<evidence type="ECO:0000256" key="2">
    <source>
        <dbReference type="ARBA" id="ARBA00008770"/>
    </source>
</evidence>
<dbReference type="PANTHER" id="PTHR43768">
    <property type="entry name" value="TREHALOSE 6-PHOSPHATE PHOSPHATASE"/>
    <property type="match status" value="1"/>
</dbReference>
<dbReference type="NCBIfam" id="TIGR00685">
    <property type="entry name" value="T6PP"/>
    <property type="match status" value="1"/>
</dbReference>
<proteinExistence type="inferred from homology"/>
<dbReference type="InterPro" id="IPR044651">
    <property type="entry name" value="OTSB-like"/>
</dbReference>
<comment type="pathway">
    <text evidence="1 4">Glycan biosynthesis; trehalose biosynthesis.</text>
</comment>
<comment type="cofactor">
    <cofactor evidence="4">
        <name>Mg(2+)</name>
        <dbReference type="ChEBI" id="CHEBI:18420"/>
    </cofactor>
</comment>
<comment type="similarity">
    <text evidence="2 4">Belongs to the trehalose phosphatase family.</text>
</comment>
<dbReference type="GO" id="GO:0004805">
    <property type="term" value="F:trehalose-phosphatase activity"/>
    <property type="evidence" value="ECO:0007669"/>
    <property type="project" value="UniProtKB-EC"/>
</dbReference>
<evidence type="ECO:0000256" key="3">
    <source>
        <dbReference type="ARBA" id="ARBA00022801"/>
    </source>
</evidence>
<sequence>MPNQVNYYEMIGFQSATPCPSSDLPETPDLSHTAIFLDFDGTLTEIAPRPDEISIDPALPRILNDLARATDGALAVVSGRRLADLEHYLPGFRGVLVGCHGAERRIGGTYERIDECDCETLEGFRDVVRAWVRHKEKVLLEEKPASVVLHFRQAPEAMTEGEHFLNSLVEGLDGWTVHHAKMALELIPSRVSKGGAVTELLSHMPDRTPIAIGDDTTDETMFAVATQNGGYGIRVGDGDTHAKHCIASVETLRRMLESWVRDPRGVKCPNA</sequence>
<reference evidence="5 6" key="1">
    <citation type="submission" date="2016-10" db="EMBL/GenBank/DDBJ databases">
        <authorList>
            <person name="de Groot N.N."/>
        </authorList>
    </citation>
    <scope>NUCLEOTIDE SEQUENCE [LARGE SCALE GENOMIC DNA]</scope>
    <source>
        <strain evidence="5 6">DSM 23042</strain>
    </source>
</reference>
<keyword evidence="6" id="KW-1185">Reference proteome</keyword>
<dbReference type="NCBIfam" id="TIGR01484">
    <property type="entry name" value="HAD-SF-IIB"/>
    <property type="match status" value="1"/>
</dbReference>
<dbReference type="Gene3D" id="3.40.50.1000">
    <property type="entry name" value="HAD superfamily/HAD-like"/>
    <property type="match status" value="1"/>
</dbReference>
<dbReference type="InterPro" id="IPR003337">
    <property type="entry name" value="Trehalose_PPase"/>
</dbReference>
<dbReference type="AlphaFoldDB" id="A0A1H9WRE8"/>
<comment type="catalytic activity">
    <reaction evidence="4">
        <text>alpha,alpha-trehalose 6-phosphate + H2O = alpha,alpha-trehalose + phosphate</text>
        <dbReference type="Rhea" id="RHEA:23420"/>
        <dbReference type="ChEBI" id="CHEBI:15377"/>
        <dbReference type="ChEBI" id="CHEBI:16551"/>
        <dbReference type="ChEBI" id="CHEBI:43474"/>
        <dbReference type="ChEBI" id="CHEBI:58429"/>
        <dbReference type="EC" id="3.1.3.12"/>
    </reaction>
</comment>
<dbReference type="GO" id="GO:0046872">
    <property type="term" value="F:metal ion binding"/>
    <property type="evidence" value="ECO:0007669"/>
    <property type="project" value="UniProtKB-KW"/>
</dbReference>
<dbReference type="EMBL" id="FOGU01000012">
    <property type="protein sequence ID" value="SES36381.1"/>
    <property type="molecule type" value="Genomic_DNA"/>
</dbReference>
<dbReference type="Pfam" id="PF02358">
    <property type="entry name" value="Trehalose_PPase"/>
    <property type="match status" value="1"/>
</dbReference>